<dbReference type="Pfam" id="PF26527">
    <property type="entry name" value="DUF8176"/>
    <property type="match status" value="1"/>
</dbReference>
<proteinExistence type="predicted"/>
<organism evidence="4 5">
    <name type="scientific">Nocardia nova</name>
    <dbReference type="NCBI Taxonomy" id="37330"/>
    <lineage>
        <taxon>Bacteria</taxon>
        <taxon>Bacillati</taxon>
        <taxon>Actinomycetota</taxon>
        <taxon>Actinomycetes</taxon>
        <taxon>Mycobacteriales</taxon>
        <taxon>Nocardiaceae</taxon>
        <taxon>Nocardia</taxon>
    </lineage>
</organism>
<name>A0A2S6A2W8_9NOCA</name>
<feature type="transmembrane region" description="Helical" evidence="2">
    <location>
        <begin position="86"/>
        <end position="108"/>
    </location>
</feature>
<evidence type="ECO:0000313" key="4">
    <source>
        <dbReference type="EMBL" id="PPJ26206.1"/>
    </source>
</evidence>
<keyword evidence="2" id="KW-0812">Transmembrane</keyword>
<feature type="region of interest" description="Disordered" evidence="1">
    <location>
        <begin position="1"/>
        <end position="63"/>
    </location>
</feature>
<comment type="caution">
    <text evidence="4">The sequence shown here is derived from an EMBL/GenBank/DDBJ whole genome shotgun (WGS) entry which is preliminary data.</text>
</comment>
<dbReference type="EMBL" id="PSZD01000013">
    <property type="protein sequence ID" value="PPJ26206.1"/>
    <property type="molecule type" value="Genomic_DNA"/>
</dbReference>
<feature type="domain" description="DUF8176" evidence="3">
    <location>
        <begin position="145"/>
        <end position="264"/>
    </location>
</feature>
<accession>A0A2S6A2W8</accession>
<dbReference type="AlphaFoldDB" id="A0A2S6A2W8"/>
<reference evidence="4 5" key="1">
    <citation type="submission" date="2018-02" db="EMBL/GenBank/DDBJ databases">
        <title>8 Nocardia nova and 1 Nocardia cyriacigeorgica strain used for evolution to TMP-SMX.</title>
        <authorList>
            <person name="Mehta H."/>
            <person name="Weng J."/>
            <person name="Shamoo Y."/>
        </authorList>
    </citation>
    <scope>NUCLEOTIDE SEQUENCE [LARGE SCALE GENOMIC DNA]</scope>
    <source>
        <strain evidence="4 5">BAA2227</strain>
    </source>
</reference>
<keyword evidence="2" id="KW-1133">Transmembrane helix</keyword>
<evidence type="ECO:0000313" key="5">
    <source>
        <dbReference type="Proteomes" id="UP000238356"/>
    </source>
</evidence>
<feature type="compositionally biased region" description="Pro residues" evidence="1">
    <location>
        <begin position="29"/>
        <end position="38"/>
    </location>
</feature>
<feature type="region of interest" description="Disordered" evidence="1">
    <location>
        <begin position="126"/>
        <end position="146"/>
    </location>
</feature>
<dbReference type="InterPro" id="IPR058489">
    <property type="entry name" value="DUF8176"/>
</dbReference>
<gene>
    <name evidence="4" type="ORF">C5F51_20580</name>
</gene>
<sequence length="267" mass="28061">MMSSESNRPPGHAPQPFGPPVGSADWYSPPRPPQPPPLRDSRPAASPPRIVRRPPESPEWAIDPDAIQLALGPATRPPRRPRGRKWWIAASAAVVVLALAGGGIALAVTATRKEPGTAAAIVTSTTSAPAGSAETSAPASGPQTPACPAEAHDGIVVGNGAGGVTDGPNSILGFEYSYYTERSGERAQAFVAPDTVNVAPAVGLQQAIDTVIPVGTTYCVHITTREPELFDVDIEEYRPDGGHATYRQSVRTVVRDGRTLLYEIRGR</sequence>
<evidence type="ECO:0000259" key="3">
    <source>
        <dbReference type="Pfam" id="PF26527"/>
    </source>
</evidence>
<protein>
    <recommendedName>
        <fullName evidence="3">DUF8176 domain-containing protein</fullName>
    </recommendedName>
</protein>
<feature type="compositionally biased region" description="Polar residues" evidence="1">
    <location>
        <begin position="133"/>
        <end position="143"/>
    </location>
</feature>
<evidence type="ECO:0000256" key="2">
    <source>
        <dbReference type="SAM" id="Phobius"/>
    </source>
</evidence>
<evidence type="ECO:0000256" key="1">
    <source>
        <dbReference type="SAM" id="MobiDB-lite"/>
    </source>
</evidence>
<dbReference type="Proteomes" id="UP000238356">
    <property type="component" value="Unassembled WGS sequence"/>
</dbReference>
<keyword evidence="5" id="KW-1185">Reference proteome</keyword>
<keyword evidence="2" id="KW-0472">Membrane</keyword>